<comment type="caution">
    <text evidence="1">The sequence shown here is derived from an EMBL/GenBank/DDBJ whole genome shotgun (WGS) entry which is preliminary data.</text>
</comment>
<evidence type="ECO:0000313" key="2">
    <source>
        <dbReference type="Proteomes" id="UP000429552"/>
    </source>
</evidence>
<dbReference type="EMBL" id="BLIP01000001">
    <property type="protein sequence ID" value="GFE23603.1"/>
    <property type="molecule type" value="Genomic_DNA"/>
</dbReference>
<proteinExistence type="predicted"/>
<evidence type="ECO:0000313" key="1">
    <source>
        <dbReference type="EMBL" id="GFE23603.1"/>
    </source>
</evidence>
<accession>A0A640TID4</accession>
<dbReference type="AlphaFoldDB" id="A0A640TID4"/>
<protein>
    <submittedName>
        <fullName evidence="1">Uncharacterized protein</fullName>
    </submittedName>
</protein>
<organism evidence="1 2">
    <name type="scientific">Streptomyces nigrescens</name>
    <dbReference type="NCBI Taxonomy" id="1920"/>
    <lineage>
        <taxon>Bacteria</taxon>
        <taxon>Bacillati</taxon>
        <taxon>Actinomycetota</taxon>
        <taxon>Actinomycetes</taxon>
        <taxon>Kitasatosporales</taxon>
        <taxon>Streptomycetaceae</taxon>
        <taxon>Streptomyces</taxon>
    </lineage>
</organism>
<name>A0A640TID4_STRNI</name>
<sequence>MRPWAIAEDQVKVAASAGHVEIAFSLSKWPLAPVISGAGAVTGGAGCGVPVIHFGRSVRPPSRRWRGRFAQAGLPGTGP</sequence>
<gene>
    <name evidence="1" type="ORF">Sliba_40560</name>
</gene>
<reference evidence="1 2" key="1">
    <citation type="submission" date="2019-12" db="EMBL/GenBank/DDBJ databases">
        <title>Whole genome shotgun sequence of Streptomyces libani subsp. libani NBRC 13452.</title>
        <authorList>
            <person name="Ichikawa N."/>
            <person name="Kimura A."/>
            <person name="Kitahashi Y."/>
            <person name="Komaki H."/>
            <person name="Tamura T."/>
        </authorList>
    </citation>
    <scope>NUCLEOTIDE SEQUENCE [LARGE SCALE GENOMIC DNA]</scope>
    <source>
        <strain evidence="1 2">NBRC 13452</strain>
    </source>
</reference>
<dbReference type="Proteomes" id="UP000429552">
    <property type="component" value="Unassembled WGS sequence"/>
</dbReference>